<evidence type="ECO:0000313" key="3">
    <source>
        <dbReference type="Proteomes" id="UP000256679"/>
    </source>
</evidence>
<proteinExistence type="predicted"/>
<accession>A0A1N6NWM0</accession>
<reference evidence="2 4" key="1">
    <citation type="submission" date="2017-01" db="EMBL/GenBank/DDBJ databases">
        <authorList>
            <person name="Varghese N."/>
            <person name="Submissions S."/>
        </authorList>
    </citation>
    <scope>NUCLEOTIDE SEQUENCE [LARGE SCALE GENOMIC DNA]</scope>
    <source>
        <strain evidence="2 4">ATCC 700171</strain>
    </source>
</reference>
<keyword evidence="3" id="KW-1185">Reference proteome</keyword>
<dbReference type="EMBL" id="QFCQ01000026">
    <property type="protein sequence ID" value="RDW13686.1"/>
    <property type="molecule type" value="Genomic_DNA"/>
</dbReference>
<evidence type="ECO:0000313" key="2">
    <source>
        <dbReference type="EMBL" id="SIP96505.1"/>
    </source>
</evidence>
<sequence>MKFSTRQDIDLSAEALFRAASDFPAIERLLVRRGATVRRLDDMAEPGVGQRWLIGFDWRGRHREVTAQVARLDAPELVVIQGDSEQFDLTIRMTVVALTRSKSRMIFETEAQPRSMKARLLVQTAKLGKAQLDRKFARRVGEFVNQIASGAHA</sequence>
<dbReference type="OrthoDB" id="7860307at2"/>
<name>A0A1N6NWM0_9RHOB</name>
<dbReference type="SUPFAM" id="SSF55961">
    <property type="entry name" value="Bet v1-like"/>
    <property type="match status" value="1"/>
</dbReference>
<evidence type="ECO:0008006" key="5">
    <source>
        <dbReference type="Google" id="ProtNLM"/>
    </source>
</evidence>
<gene>
    <name evidence="1" type="ORF">DIE28_06765</name>
    <name evidence="2" type="ORF">SAMN05421641_102131</name>
</gene>
<dbReference type="Proteomes" id="UP000323956">
    <property type="component" value="Unassembled WGS sequence"/>
</dbReference>
<dbReference type="AlphaFoldDB" id="A0A1N6NWM0"/>
<dbReference type="RefSeq" id="WP_115755307.1">
    <property type="nucleotide sequence ID" value="NZ_FTMK01000002.1"/>
</dbReference>
<evidence type="ECO:0000313" key="4">
    <source>
        <dbReference type="Proteomes" id="UP000323956"/>
    </source>
</evidence>
<dbReference type="Proteomes" id="UP000256679">
    <property type="component" value="Unassembled WGS sequence"/>
</dbReference>
<dbReference type="Gene3D" id="3.30.530.20">
    <property type="match status" value="1"/>
</dbReference>
<organism evidence="2 4">
    <name type="scientific">Paracoccus thiocyanatus</name>
    <dbReference type="NCBI Taxonomy" id="34006"/>
    <lineage>
        <taxon>Bacteria</taxon>
        <taxon>Pseudomonadati</taxon>
        <taxon>Pseudomonadota</taxon>
        <taxon>Alphaproteobacteria</taxon>
        <taxon>Rhodobacterales</taxon>
        <taxon>Paracoccaceae</taxon>
        <taxon>Paracoccus</taxon>
    </lineage>
</organism>
<dbReference type="EMBL" id="FTMK01000002">
    <property type="protein sequence ID" value="SIP96505.1"/>
    <property type="molecule type" value="Genomic_DNA"/>
</dbReference>
<protein>
    <recommendedName>
        <fullName evidence="5">Polyketide cyclase / dehydrase and lipid transport</fullName>
    </recommendedName>
</protein>
<reference evidence="1 3" key="2">
    <citation type="submission" date="2018-05" db="EMBL/GenBank/DDBJ databases">
        <title>Whole genome sequencing of Paracoccus thiocyanatus SST.</title>
        <authorList>
            <person name="Ghosh W."/>
            <person name="Rameez M.J."/>
            <person name="Roy C."/>
        </authorList>
    </citation>
    <scope>NUCLEOTIDE SEQUENCE [LARGE SCALE GENOMIC DNA]</scope>
    <source>
        <strain evidence="1 3">SST</strain>
    </source>
</reference>
<dbReference type="InterPro" id="IPR023393">
    <property type="entry name" value="START-like_dom_sf"/>
</dbReference>
<evidence type="ECO:0000313" key="1">
    <source>
        <dbReference type="EMBL" id="RDW13686.1"/>
    </source>
</evidence>